<dbReference type="RefSeq" id="WP_119669481.1">
    <property type="nucleotide sequence ID" value="NZ_QXED01000006.1"/>
</dbReference>
<dbReference type="PANTHER" id="PTHR41287">
    <property type="match status" value="1"/>
</dbReference>
<protein>
    <submittedName>
        <fullName evidence="3">Terminase large subunit</fullName>
    </submittedName>
</protein>
<dbReference type="Gene3D" id="3.40.50.300">
    <property type="entry name" value="P-loop containing nucleotide triphosphate hydrolases"/>
    <property type="match status" value="1"/>
</dbReference>
<dbReference type="InterPro" id="IPR046461">
    <property type="entry name" value="TerL_ATPase"/>
</dbReference>
<dbReference type="InterPro" id="IPR046462">
    <property type="entry name" value="TerL_nuclease"/>
</dbReference>
<dbReference type="Pfam" id="PF03354">
    <property type="entry name" value="TerL_ATPase"/>
    <property type="match status" value="1"/>
</dbReference>
<dbReference type="EMBL" id="QXED01000006">
    <property type="protein sequence ID" value="RIV20314.1"/>
    <property type="molecule type" value="Genomic_DNA"/>
</dbReference>
<evidence type="ECO:0000313" key="3">
    <source>
        <dbReference type="EMBL" id="RIV20314.1"/>
    </source>
</evidence>
<dbReference type="Gene3D" id="3.30.420.240">
    <property type="match status" value="1"/>
</dbReference>
<feature type="domain" description="Terminase large subunit-like ATPase" evidence="1">
    <location>
        <begin position="78"/>
        <end position="247"/>
    </location>
</feature>
<evidence type="ECO:0000259" key="1">
    <source>
        <dbReference type="Pfam" id="PF03354"/>
    </source>
</evidence>
<dbReference type="OrthoDB" id="9760250at2"/>
<sequence>MADFNRIALRYAEDVISGKQIVGKYIRLACERHLRDMERGKERGLRFDHAAGQQVIDFVSNLHHWKGAKARTAIELEPHQQFYLYSLFGWKRADGTRRFRKSYKKVARKNAKTTECAGKAMYAAYLDNEPGAQIYFVATKEDQARIGFKDVQEIIKVTPGLPEIFQTFTKSVVCPENSSFMKPLGSDSKTSDGFDPSYGIIDEYHAHPNDGMVNVIESGTGARRQPLLDIITTAGFNKQGPCFKFEKVVKNVLEGVLEDDALFGLIYDLDDDDLKDTNWQNEDVWVKANPNLHASVYLSNLRDLCRSARNEGGEKEVNFKTKNLNIWVDAAKTWITDENWMKGAGSFKPESLQGATCYGGLDLAVVGDFSALTLTFPMPDGSFRQLYYFWIPKDTVSARVAKGLSNLQTWVKDGFVRVTEGNVTDFDVIERDVIELCEMFNVVSIAYDRNLANQLVNNLKNEGVNLTEYKQTAVNFTPPTQEFERLILSGKLHHGNNPVMRWMMGNVVIKRDINGNVRPDKDRAADKIDGPVSSIMSIGEYLTFAGQPEDDSGSSYESEGIFYV</sequence>
<keyword evidence="4" id="KW-1185">Reference proteome</keyword>
<dbReference type="InterPro" id="IPR005021">
    <property type="entry name" value="Terminase_largesu-like"/>
</dbReference>
<dbReference type="AlphaFoldDB" id="A0A418M3T1"/>
<evidence type="ECO:0000313" key="4">
    <source>
        <dbReference type="Proteomes" id="UP000283523"/>
    </source>
</evidence>
<proteinExistence type="predicted"/>
<dbReference type="InterPro" id="IPR027417">
    <property type="entry name" value="P-loop_NTPase"/>
</dbReference>
<dbReference type="GO" id="GO:0004519">
    <property type="term" value="F:endonuclease activity"/>
    <property type="evidence" value="ECO:0007669"/>
    <property type="project" value="InterPro"/>
</dbReference>
<gene>
    <name evidence="3" type="ORF">DYU11_19885</name>
</gene>
<evidence type="ECO:0000259" key="2">
    <source>
        <dbReference type="Pfam" id="PF20441"/>
    </source>
</evidence>
<dbReference type="PANTHER" id="PTHR41287:SF1">
    <property type="entry name" value="PROTEIN YMFN"/>
    <property type="match status" value="1"/>
</dbReference>
<dbReference type="Pfam" id="PF20441">
    <property type="entry name" value="TerL_nuclease"/>
    <property type="match status" value="1"/>
</dbReference>
<dbReference type="Proteomes" id="UP000283523">
    <property type="component" value="Unassembled WGS sequence"/>
</dbReference>
<feature type="domain" description="Terminase large subunit-like endonuclease" evidence="2">
    <location>
        <begin position="258"/>
        <end position="541"/>
    </location>
</feature>
<name>A0A418M3T1_9BACT</name>
<comment type="caution">
    <text evidence="3">The sequence shown here is derived from an EMBL/GenBank/DDBJ whole genome shotgun (WGS) entry which is preliminary data.</text>
</comment>
<reference evidence="3 4" key="1">
    <citation type="submission" date="2018-08" db="EMBL/GenBank/DDBJ databases">
        <title>Fibrisoma montanum sp. nov., isolated from Danxia mountain soil.</title>
        <authorList>
            <person name="Huang Y."/>
        </authorList>
    </citation>
    <scope>NUCLEOTIDE SEQUENCE [LARGE SCALE GENOMIC DNA]</scope>
    <source>
        <strain evidence="3 4">HYT19</strain>
    </source>
</reference>
<accession>A0A418M3T1</accession>
<organism evidence="3 4">
    <name type="scientific">Fibrisoma montanum</name>
    <dbReference type="NCBI Taxonomy" id="2305895"/>
    <lineage>
        <taxon>Bacteria</taxon>
        <taxon>Pseudomonadati</taxon>
        <taxon>Bacteroidota</taxon>
        <taxon>Cytophagia</taxon>
        <taxon>Cytophagales</taxon>
        <taxon>Spirosomataceae</taxon>
        <taxon>Fibrisoma</taxon>
    </lineage>
</organism>